<feature type="domain" description="PAS" evidence="3">
    <location>
        <begin position="39"/>
        <end position="63"/>
    </location>
</feature>
<dbReference type="InterPro" id="IPR000700">
    <property type="entry name" value="PAS-assoc_C"/>
</dbReference>
<dbReference type="SUPFAM" id="SSF55785">
    <property type="entry name" value="PYP-like sensor domain (PAS domain)"/>
    <property type="match status" value="2"/>
</dbReference>
<organism evidence="5 6">
    <name type="scientific">Salinivibrio costicola</name>
    <name type="common">Vibrio costicola</name>
    <dbReference type="NCBI Taxonomy" id="51367"/>
    <lineage>
        <taxon>Bacteria</taxon>
        <taxon>Pseudomonadati</taxon>
        <taxon>Pseudomonadota</taxon>
        <taxon>Gammaproteobacteria</taxon>
        <taxon>Vibrionales</taxon>
        <taxon>Vibrionaceae</taxon>
        <taxon>Salinivibrio</taxon>
    </lineage>
</organism>
<dbReference type="InterPro" id="IPR004089">
    <property type="entry name" value="MCPsignal_dom"/>
</dbReference>
<evidence type="ECO:0000259" key="2">
    <source>
        <dbReference type="PROSITE" id="PS50111"/>
    </source>
</evidence>
<dbReference type="RefSeq" id="WP_167315489.1">
    <property type="nucleotide sequence ID" value="NZ_CP050269.1"/>
</dbReference>
<dbReference type="PANTHER" id="PTHR24422">
    <property type="entry name" value="CHEMOTAXIS PROTEIN METHYLTRANSFERASE"/>
    <property type="match status" value="1"/>
</dbReference>
<evidence type="ECO:0000259" key="3">
    <source>
        <dbReference type="PROSITE" id="PS50112"/>
    </source>
</evidence>
<dbReference type="EMBL" id="CP050269">
    <property type="protein sequence ID" value="QIR08056.1"/>
    <property type="molecule type" value="Genomic_DNA"/>
</dbReference>
<dbReference type="CDD" id="cd11386">
    <property type="entry name" value="MCP_signal"/>
    <property type="match status" value="1"/>
</dbReference>
<dbReference type="InterPro" id="IPR001610">
    <property type="entry name" value="PAC"/>
</dbReference>
<dbReference type="NCBIfam" id="TIGR00229">
    <property type="entry name" value="sensory_box"/>
    <property type="match status" value="2"/>
</dbReference>
<proteinExistence type="predicted"/>
<dbReference type="SMART" id="SM00086">
    <property type="entry name" value="PAC"/>
    <property type="match status" value="2"/>
</dbReference>
<dbReference type="SUPFAM" id="SSF58104">
    <property type="entry name" value="Methyl-accepting chemotaxis protein (MCP) signaling domain"/>
    <property type="match status" value="1"/>
</dbReference>
<keyword evidence="6" id="KW-1185">Reference proteome</keyword>
<dbReference type="Pfam" id="PF13426">
    <property type="entry name" value="PAS_9"/>
    <property type="match status" value="1"/>
</dbReference>
<reference evidence="5 6" key="1">
    <citation type="submission" date="2020-03" db="EMBL/GenBank/DDBJ databases">
        <title>Genome mining reveals the biosynthetic pathways of PHA and ectoines of the halophilic strain Salinivibrio costicola M318 isolated from fermented shrimp paste.</title>
        <authorList>
            <person name="Doan T.V."/>
            <person name="Tran L.T."/>
            <person name="Trieu T.A."/>
            <person name="Nguyen Q.V."/>
            <person name="Quach T.N."/>
            <person name="Phi T.Q."/>
            <person name="Kumar S."/>
        </authorList>
    </citation>
    <scope>NUCLEOTIDE SEQUENCE [LARGE SCALE GENOMIC DNA]</scope>
    <source>
        <strain evidence="5 6">M318</strain>
        <plasmid evidence="5 6">pM138.2</plasmid>
    </source>
</reference>
<protein>
    <submittedName>
        <fullName evidence="5">PAS domain S-box protein</fullName>
    </submittedName>
</protein>
<dbReference type="PROSITE" id="PS50112">
    <property type="entry name" value="PAS"/>
    <property type="match status" value="1"/>
</dbReference>
<keyword evidence="5" id="KW-0614">Plasmid</keyword>
<dbReference type="InterPro" id="IPR000014">
    <property type="entry name" value="PAS"/>
</dbReference>
<dbReference type="CDD" id="cd00130">
    <property type="entry name" value="PAS"/>
    <property type="match status" value="2"/>
</dbReference>
<dbReference type="Gene3D" id="1.10.287.950">
    <property type="entry name" value="Methyl-accepting chemotaxis protein"/>
    <property type="match status" value="1"/>
</dbReference>
<dbReference type="PROSITE" id="PS50111">
    <property type="entry name" value="CHEMOTAXIS_TRANSDUC_2"/>
    <property type="match status" value="1"/>
</dbReference>
<keyword evidence="1" id="KW-0807">Transducer</keyword>
<dbReference type="Proteomes" id="UP000501408">
    <property type="component" value="Plasmid pM138.2"/>
</dbReference>
<feature type="domain" description="Methyl-accepting transducer" evidence="2">
    <location>
        <begin position="238"/>
        <end position="432"/>
    </location>
</feature>
<evidence type="ECO:0000259" key="4">
    <source>
        <dbReference type="PROSITE" id="PS50113"/>
    </source>
</evidence>
<dbReference type="Pfam" id="PF08447">
    <property type="entry name" value="PAS_3"/>
    <property type="match status" value="1"/>
</dbReference>
<dbReference type="Gene3D" id="3.30.450.20">
    <property type="entry name" value="PAS domain"/>
    <property type="match status" value="2"/>
</dbReference>
<dbReference type="SMART" id="SM00283">
    <property type="entry name" value="MA"/>
    <property type="match status" value="1"/>
</dbReference>
<feature type="domain" description="PAC" evidence="4">
    <location>
        <begin position="212"/>
        <end position="264"/>
    </location>
</feature>
<name>A0ABX6KBN4_SALCS</name>
<dbReference type="InterPro" id="IPR013655">
    <property type="entry name" value="PAS_fold_3"/>
</dbReference>
<dbReference type="SMART" id="SM00091">
    <property type="entry name" value="PAS"/>
    <property type="match status" value="2"/>
</dbReference>
<feature type="domain" description="PAC" evidence="4">
    <location>
        <begin position="92"/>
        <end position="144"/>
    </location>
</feature>
<sequence>MLFNHSKDRLLACEQARDALQDEINAIRDSMATITFSPDGTVLSCNQLLLDIIGYDKDEVIGQHHSAVCFEETTQSSDYRMFWKLLREGRLQKGTFRRRHKNGEEIWMEATYFPVKDSTGNVVKIRKLATDVTRSHQEKMRKDAIFLALDRSMATIVFTPTGHILDANDNFLETVGYKLDEIKDQHHRMFCDPDFYEENPTFWEELARGSFKSGQYKRRDKLGNEIWLEATYNPVFDSDGKVEKVVKFAANITDTVQKNQAISHAAQLAHHSSSLTLKHAESGSTLLREAVTITGDVTEKMQSTAKQLHQLTEHAQSIEEIVTTINQIAEQTNLLALNAAIEAARAGDMGRGFAVVADEVRNLAKKTSESTTQIANVVSENRQLTQGVSASMEAVAIESEQSRKKIDSVEDVMRDIYEGAEEIASTVQQLSY</sequence>
<accession>A0ABX6KBN4</accession>
<dbReference type="PANTHER" id="PTHR24422:SF10">
    <property type="entry name" value="CHEMOTAXIS PROTEIN METHYLTRANSFERASE 2"/>
    <property type="match status" value="1"/>
</dbReference>
<dbReference type="InterPro" id="IPR050903">
    <property type="entry name" value="Bact_Chemotaxis_MeTrfase"/>
</dbReference>
<evidence type="ECO:0000313" key="5">
    <source>
        <dbReference type="EMBL" id="QIR08056.1"/>
    </source>
</evidence>
<gene>
    <name evidence="5" type="ORF">HBA18_16660</name>
</gene>
<dbReference type="PROSITE" id="PS50113">
    <property type="entry name" value="PAC"/>
    <property type="match status" value="2"/>
</dbReference>
<geneLocation type="plasmid" evidence="5 6">
    <name>pM138.2</name>
</geneLocation>
<dbReference type="InterPro" id="IPR035965">
    <property type="entry name" value="PAS-like_dom_sf"/>
</dbReference>
<dbReference type="Pfam" id="PF00015">
    <property type="entry name" value="MCPsignal"/>
    <property type="match status" value="1"/>
</dbReference>
<evidence type="ECO:0000256" key="1">
    <source>
        <dbReference type="PROSITE-ProRule" id="PRU00284"/>
    </source>
</evidence>
<evidence type="ECO:0000313" key="6">
    <source>
        <dbReference type="Proteomes" id="UP000501408"/>
    </source>
</evidence>